<comment type="caution">
    <text evidence="1">The sequence shown here is derived from an EMBL/GenBank/DDBJ whole genome shotgun (WGS) entry which is preliminary data.</text>
</comment>
<dbReference type="EMBL" id="MCBQ01010243">
    <property type="protein sequence ID" value="RKF71444.1"/>
    <property type="molecule type" value="Genomic_DNA"/>
</dbReference>
<keyword evidence="2" id="KW-1185">Reference proteome</keyword>
<sequence length="58" mass="6343">MIAVTIEEKEELIRKSAFPEPPADNSLCPVIQVGNSHELVTLELVQKALFAPSVKKSP</sequence>
<dbReference type="Proteomes" id="UP000283383">
    <property type="component" value="Unassembled WGS sequence"/>
</dbReference>
<protein>
    <submittedName>
        <fullName evidence="1">Uncharacterized protein</fullName>
    </submittedName>
</protein>
<proteinExistence type="predicted"/>
<accession>A0A420IA92</accession>
<evidence type="ECO:0000313" key="1">
    <source>
        <dbReference type="EMBL" id="RKF71444.1"/>
    </source>
</evidence>
<reference evidence="1 2" key="1">
    <citation type="journal article" date="2018" name="BMC Genomics">
        <title>Comparative genome analyses reveal sequence features reflecting distinct modes of host-adaptation between dicot and monocot powdery mildew.</title>
        <authorList>
            <person name="Wu Y."/>
            <person name="Ma X."/>
            <person name="Pan Z."/>
            <person name="Kale S.D."/>
            <person name="Song Y."/>
            <person name="King H."/>
            <person name="Zhang Q."/>
            <person name="Presley C."/>
            <person name="Deng X."/>
            <person name="Wei C.I."/>
            <person name="Xiao S."/>
        </authorList>
    </citation>
    <scope>NUCLEOTIDE SEQUENCE [LARGE SCALE GENOMIC DNA]</scope>
    <source>
        <strain evidence="1">UMSG3</strain>
    </source>
</reference>
<organism evidence="1 2">
    <name type="scientific">Golovinomyces cichoracearum</name>
    <dbReference type="NCBI Taxonomy" id="62708"/>
    <lineage>
        <taxon>Eukaryota</taxon>
        <taxon>Fungi</taxon>
        <taxon>Dikarya</taxon>
        <taxon>Ascomycota</taxon>
        <taxon>Pezizomycotina</taxon>
        <taxon>Leotiomycetes</taxon>
        <taxon>Erysiphales</taxon>
        <taxon>Erysiphaceae</taxon>
        <taxon>Golovinomyces</taxon>
    </lineage>
</organism>
<feature type="non-terminal residue" evidence="1">
    <location>
        <position position="58"/>
    </location>
</feature>
<evidence type="ECO:0000313" key="2">
    <source>
        <dbReference type="Proteomes" id="UP000283383"/>
    </source>
</evidence>
<gene>
    <name evidence="1" type="ORF">GcM3_102026</name>
</gene>
<name>A0A420IA92_9PEZI</name>
<dbReference type="AlphaFoldDB" id="A0A420IA92"/>